<proteinExistence type="inferred from homology"/>
<evidence type="ECO:0000313" key="6">
    <source>
        <dbReference type="EMBL" id="EDO35842.1"/>
    </source>
</evidence>
<dbReference type="PROSITE" id="PS00375">
    <property type="entry name" value="UDPGT"/>
    <property type="match status" value="1"/>
</dbReference>
<dbReference type="OMA" id="ISWIITH"/>
<evidence type="ECO:0000313" key="7">
    <source>
        <dbReference type="Proteomes" id="UP000001593"/>
    </source>
</evidence>
<dbReference type="InterPro" id="IPR050271">
    <property type="entry name" value="UDP-glycosyltransferase"/>
</dbReference>
<dbReference type="AlphaFoldDB" id="A7SKE2"/>
<keyword evidence="7" id="KW-1185">Reference proteome</keyword>
<evidence type="ECO:0000256" key="3">
    <source>
        <dbReference type="ARBA" id="ARBA00022679"/>
    </source>
</evidence>
<dbReference type="SUPFAM" id="SSF53756">
    <property type="entry name" value="UDP-Glycosyltransferase/glycogen phosphorylase"/>
    <property type="match status" value="1"/>
</dbReference>
<dbReference type="PhylomeDB" id="A7SKE2"/>
<dbReference type="eggNOG" id="KOG1192">
    <property type="taxonomic scope" value="Eukaryota"/>
</dbReference>
<evidence type="ECO:0000256" key="1">
    <source>
        <dbReference type="ARBA" id="ARBA00009995"/>
    </source>
</evidence>
<comment type="catalytic activity">
    <reaction evidence="5">
        <text>glucuronate acceptor + UDP-alpha-D-glucuronate = acceptor beta-D-glucuronoside + UDP + H(+)</text>
        <dbReference type="Rhea" id="RHEA:21032"/>
        <dbReference type="ChEBI" id="CHEBI:15378"/>
        <dbReference type="ChEBI" id="CHEBI:58052"/>
        <dbReference type="ChEBI" id="CHEBI:58223"/>
        <dbReference type="ChEBI" id="CHEBI:132367"/>
        <dbReference type="ChEBI" id="CHEBI:132368"/>
        <dbReference type="EC" id="2.4.1.17"/>
    </reaction>
</comment>
<dbReference type="GO" id="GO:0016020">
    <property type="term" value="C:membrane"/>
    <property type="evidence" value="ECO:0007669"/>
    <property type="project" value="UniProtKB-SubCell"/>
</dbReference>
<dbReference type="GO" id="GO:0008194">
    <property type="term" value="F:UDP-glycosyltransferase activity"/>
    <property type="evidence" value="ECO:0000318"/>
    <property type="project" value="GO_Central"/>
</dbReference>
<name>A7SKE2_NEMVE</name>
<reference evidence="6 7" key="1">
    <citation type="journal article" date="2007" name="Science">
        <title>Sea anemone genome reveals ancestral eumetazoan gene repertoire and genomic organization.</title>
        <authorList>
            <person name="Putnam N.H."/>
            <person name="Srivastava M."/>
            <person name="Hellsten U."/>
            <person name="Dirks B."/>
            <person name="Chapman J."/>
            <person name="Salamov A."/>
            <person name="Terry A."/>
            <person name="Shapiro H."/>
            <person name="Lindquist E."/>
            <person name="Kapitonov V.V."/>
            <person name="Jurka J."/>
            <person name="Genikhovich G."/>
            <person name="Grigoriev I.V."/>
            <person name="Lucas S.M."/>
            <person name="Steele R.E."/>
            <person name="Finnerty J.R."/>
            <person name="Technau U."/>
            <person name="Martindale M.Q."/>
            <person name="Rokhsar D.S."/>
        </authorList>
    </citation>
    <scope>NUCLEOTIDE SEQUENCE [LARGE SCALE GENOMIC DNA]</scope>
    <source>
        <strain evidence="7">CH2 X CH6</strain>
    </source>
</reference>
<feature type="non-terminal residue" evidence="6">
    <location>
        <position position="1"/>
    </location>
</feature>
<dbReference type="PANTHER" id="PTHR48043:SF145">
    <property type="entry name" value="FI06409P-RELATED"/>
    <property type="match status" value="1"/>
</dbReference>
<feature type="non-terminal residue" evidence="6">
    <location>
        <position position="210"/>
    </location>
</feature>
<dbReference type="Gene3D" id="3.40.50.2000">
    <property type="entry name" value="Glycogen Phosphorylase B"/>
    <property type="match status" value="1"/>
</dbReference>
<dbReference type="PANTHER" id="PTHR48043">
    <property type="entry name" value="EG:EG0003.4 PROTEIN-RELATED"/>
    <property type="match status" value="1"/>
</dbReference>
<sequence length="210" mass="23307">ELETFMQSSGEEGVILVSFGSMVSALDEDIMVMLMKVFARFPQKFLVKLDEEKLPEGSIPSNVRTVKWLPQNDLLGHSKTKLFITHAGANGLAESAYHGVPMICVPLFGDHNQNAQVAKDVGIAEVVMLSDITADQLFSVMQAVLKGKRYHENSARVSRVMRKRPRAPVVEAADLVEYVQALGHMGHLRPHGFSLPFYQLYMLDVLAVLV</sequence>
<protein>
    <recommendedName>
        <fullName evidence="5">UDP-glucuronosyltransferase</fullName>
        <ecNumber evidence="5">2.4.1.17</ecNumber>
    </recommendedName>
</protein>
<organism evidence="6 7">
    <name type="scientific">Nematostella vectensis</name>
    <name type="common">Starlet sea anemone</name>
    <dbReference type="NCBI Taxonomy" id="45351"/>
    <lineage>
        <taxon>Eukaryota</taxon>
        <taxon>Metazoa</taxon>
        <taxon>Cnidaria</taxon>
        <taxon>Anthozoa</taxon>
        <taxon>Hexacorallia</taxon>
        <taxon>Actiniaria</taxon>
        <taxon>Edwardsiidae</taxon>
        <taxon>Nematostella</taxon>
    </lineage>
</organism>
<keyword evidence="3 4" id="KW-0808">Transferase</keyword>
<dbReference type="GO" id="GO:0015020">
    <property type="term" value="F:glucuronosyltransferase activity"/>
    <property type="evidence" value="ECO:0007669"/>
    <property type="project" value="UniProtKB-EC"/>
</dbReference>
<dbReference type="EMBL" id="DS469686">
    <property type="protein sequence ID" value="EDO35842.1"/>
    <property type="molecule type" value="Genomic_DNA"/>
</dbReference>
<accession>A7SKE2</accession>
<evidence type="ECO:0000256" key="4">
    <source>
        <dbReference type="RuleBase" id="RU003718"/>
    </source>
</evidence>
<dbReference type="InterPro" id="IPR002213">
    <property type="entry name" value="UDP_glucos_trans"/>
</dbReference>
<dbReference type="OrthoDB" id="5835829at2759"/>
<comment type="subcellular location">
    <subcellularLocation>
        <location evidence="5">Membrane</location>
        <topology evidence="5">Single-pass membrane protein</topology>
    </subcellularLocation>
</comment>
<dbReference type="InterPro" id="IPR035595">
    <property type="entry name" value="UDP_glycos_trans_CS"/>
</dbReference>
<gene>
    <name evidence="6" type="ORF">NEMVEDRAFT_v1g16449</name>
</gene>
<evidence type="ECO:0000256" key="2">
    <source>
        <dbReference type="ARBA" id="ARBA00022676"/>
    </source>
</evidence>
<dbReference type="Pfam" id="PF00201">
    <property type="entry name" value="UDPGT"/>
    <property type="match status" value="1"/>
</dbReference>
<dbReference type="InParanoid" id="A7SKE2"/>
<dbReference type="Proteomes" id="UP000001593">
    <property type="component" value="Unassembled WGS sequence"/>
</dbReference>
<dbReference type="FunFam" id="3.40.50.2000:FF:000021">
    <property type="entry name" value="UDP-glucuronosyltransferase"/>
    <property type="match status" value="1"/>
</dbReference>
<keyword evidence="2 4" id="KW-0328">Glycosyltransferase</keyword>
<dbReference type="KEGG" id="nve:5507254"/>
<evidence type="ECO:0000256" key="5">
    <source>
        <dbReference type="RuleBase" id="RU362059"/>
    </source>
</evidence>
<comment type="similarity">
    <text evidence="1 4">Belongs to the UDP-glycosyltransferase family.</text>
</comment>
<dbReference type="EC" id="2.4.1.17" evidence="5"/>
<dbReference type="CDD" id="cd03784">
    <property type="entry name" value="GT1_Gtf-like"/>
    <property type="match status" value="1"/>
</dbReference>
<dbReference type="HOGENOM" id="CLU_012949_2_1_1"/>